<evidence type="ECO:0000313" key="3">
    <source>
        <dbReference type="EMBL" id="QOR71115.1"/>
    </source>
</evidence>
<dbReference type="KEGG" id="halt:IM660_02035"/>
<dbReference type="PROSITE" id="PS51318">
    <property type="entry name" value="TAT"/>
    <property type="match status" value="1"/>
</dbReference>
<dbReference type="Proteomes" id="UP000593758">
    <property type="component" value="Chromosome"/>
</dbReference>
<accession>A0A7M1SUA6</accession>
<feature type="chain" id="PRO_5039298480" description="Rhamnogalacturonase A/B/Epimerase-like pectate lyase domain-containing protein" evidence="1">
    <location>
        <begin position="32"/>
        <end position="707"/>
    </location>
</feature>
<evidence type="ECO:0000313" key="4">
    <source>
        <dbReference type="Proteomes" id="UP000593758"/>
    </source>
</evidence>
<dbReference type="SUPFAM" id="SSF51126">
    <property type="entry name" value="Pectin lyase-like"/>
    <property type="match status" value="1"/>
</dbReference>
<feature type="domain" description="Rhamnogalacturonase A/B/Epimerase-like pectate lyase" evidence="2">
    <location>
        <begin position="123"/>
        <end position="219"/>
    </location>
</feature>
<organism evidence="3 4">
    <name type="scientific">Ruania alkalisoli</name>
    <dbReference type="NCBI Taxonomy" id="2779775"/>
    <lineage>
        <taxon>Bacteria</taxon>
        <taxon>Bacillati</taxon>
        <taxon>Actinomycetota</taxon>
        <taxon>Actinomycetes</taxon>
        <taxon>Micrococcales</taxon>
        <taxon>Ruaniaceae</taxon>
        <taxon>Ruania</taxon>
    </lineage>
</organism>
<dbReference type="InterPro" id="IPR006311">
    <property type="entry name" value="TAT_signal"/>
</dbReference>
<keyword evidence="1" id="KW-0732">Signal</keyword>
<proteinExistence type="predicted"/>
<protein>
    <recommendedName>
        <fullName evidence="2">Rhamnogalacturonase A/B/Epimerase-like pectate lyase domain-containing protein</fullName>
    </recommendedName>
</protein>
<feature type="signal peptide" evidence="1">
    <location>
        <begin position="1"/>
        <end position="31"/>
    </location>
</feature>
<dbReference type="InterPro" id="IPR011050">
    <property type="entry name" value="Pectin_lyase_fold/virulence"/>
</dbReference>
<evidence type="ECO:0000259" key="2">
    <source>
        <dbReference type="Pfam" id="PF12708"/>
    </source>
</evidence>
<evidence type="ECO:0000256" key="1">
    <source>
        <dbReference type="SAM" id="SignalP"/>
    </source>
</evidence>
<name>A0A7M1SUA6_9MICO</name>
<dbReference type="Pfam" id="PF12708">
    <property type="entry name" value="Pect-lyase_RHGA_epim"/>
    <property type="match status" value="1"/>
</dbReference>
<dbReference type="RefSeq" id="WP_193497783.1">
    <property type="nucleotide sequence ID" value="NZ_CP063169.1"/>
</dbReference>
<dbReference type="EMBL" id="CP063169">
    <property type="protein sequence ID" value="QOR71115.1"/>
    <property type="molecule type" value="Genomic_DNA"/>
</dbReference>
<dbReference type="AlphaFoldDB" id="A0A7M1SUA6"/>
<keyword evidence="4" id="KW-1185">Reference proteome</keyword>
<dbReference type="InterPro" id="IPR012334">
    <property type="entry name" value="Pectin_lyas_fold"/>
</dbReference>
<dbReference type="Gene3D" id="2.160.20.10">
    <property type="entry name" value="Single-stranded right-handed beta-helix, Pectin lyase-like"/>
    <property type="match status" value="1"/>
</dbReference>
<sequence length="707" mass="74979">MEMDSTMLGRRKMFGVASAAALATAATVATASGASANPGNPVATGGHVVDTAVDDRAGIKALDHGTTTVVYLTEPGREGTFVWRDGDYSAHVAADPREGVYIASSSTPSSTGAWVRVHGDRLNIRWFGAAGDGVADDSPAVQGAFDLVKLLVGEGVFTGLVVYVPTGLYRMMSRAVLDFDNRPVDGVPGINLVGDGPVASYLVADESNADGLIQLSSNFNAEVWQVSSLSLLSALPADAATNNGIALEVSSALSPGEPGFGSHRRRSVRIENLYIGGYAEGLRDLAFDGNFEKGIYLANKWWPYVTDVYINGDGTRNVFNNLFGAQQPDPGDIPENPLNYELTGRSHAIHFKDCYSPIVTESYINGFYRFGIKIEGHDESVAPNDFEDFRVADCFIVGVDVGCEVWHSDEQEVRGLYEPGGAITTCHINAHTYGVRLRFHREVIVSNVYFYTPRGRGLANYSGNPSALFLDGADDITVVGCQFLEPGFYFDDDNATCGIRTAGRVTANVVACTFTHGGIGIRTDGVPEGCVTVSSSQFVGANPEEVWAPFTPSVDNAGILAEAYVERKGGIVAGAQHVVRSSATGAGSPVRSILRSTRPDFAETTNAVLGDWQVQGPNSTGSEVTASVIRTRMLDNAAGAERSGVDVFALVGGDQPERVGAFTATAEDAQTSLLLGIQVDGSLRVQRVQVGEPDTAGTGYRSLRVPN</sequence>
<dbReference type="InterPro" id="IPR024535">
    <property type="entry name" value="RHGA/B-epi-like_pectate_lyase"/>
</dbReference>
<reference evidence="3 4" key="1">
    <citation type="submission" date="2020-10" db="EMBL/GenBank/DDBJ databases">
        <title>Haloactinobacterium sp. RN3S43, a bacterium isolated from saline soil.</title>
        <authorList>
            <person name="Sun J.-Q."/>
        </authorList>
    </citation>
    <scope>NUCLEOTIDE SEQUENCE [LARGE SCALE GENOMIC DNA]</scope>
    <source>
        <strain evidence="3 4">RN3S43</strain>
    </source>
</reference>
<gene>
    <name evidence="3" type="ORF">IM660_02035</name>
</gene>